<gene>
    <name evidence="1" type="ORF">KIW84_036150</name>
</gene>
<accession>A0A9D5B7R2</accession>
<reference evidence="1 2" key="1">
    <citation type="journal article" date="2022" name="Nat. Genet.">
        <title>Improved pea reference genome and pan-genome highlight genomic features and evolutionary characteristics.</title>
        <authorList>
            <person name="Yang T."/>
            <person name="Liu R."/>
            <person name="Luo Y."/>
            <person name="Hu S."/>
            <person name="Wang D."/>
            <person name="Wang C."/>
            <person name="Pandey M.K."/>
            <person name="Ge S."/>
            <person name="Xu Q."/>
            <person name="Li N."/>
            <person name="Li G."/>
            <person name="Huang Y."/>
            <person name="Saxena R.K."/>
            <person name="Ji Y."/>
            <person name="Li M."/>
            <person name="Yan X."/>
            <person name="He Y."/>
            <person name="Liu Y."/>
            <person name="Wang X."/>
            <person name="Xiang C."/>
            <person name="Varshney R.K."/>
            <person name="Ding H."/>
            <person name="Gao S."/>
            <person name="Zong X."/>
        </authorList>
    </citation>
    <scope>NUCLEOTIDE SEQUENCE [LARGE SCALE GENOMIC DNA]</scope>
    <source>
        <strain evidence="1 2">cv. Zhongwan 6</strain>
    </source>
</reference>
<evidence type="ECO:0000313" key="2">
    <source>
        <dbReference type="Proteomes" id="UP001058974"/>
    </source>
</evidence>
<dbReference type="EMBL" id="JAMSHJ010000003">
    <property type="protein sequence ID" value="KAI5432294.1"/>
    <property type="molecule type" value="Genomic_DNA"/>
</dbReference>
<evidence type="ECO:0000313" key="1">
    <source>
        <dbReference type="EMBL" id="KAI5432294.1"/>
    </source>
</evidence>
<protein>
    <submittedName>
        <fullName evidence="1">Uncharacterized protein</fullName>
    </submittedName>
</protein>
<dbReference type="Proteomes" id="UP001058974">
    <property type="component" value="Chromosome 3"/>
</dbReference>
<comment type="caution">
    <text evidence="1">The sequence shown here is derived from an EMBL/GenBank/DDBJ whole genome shotgun (WGS) entry which is preliminary data.</text>
</comment>
<organism evidence="1 2">
    <name type="scientific">Pisum sativum</name>
    <name type="common">Garden pea</name>
    <name type="synonym">Lathyrus oleraceus</name>
    <dbReference type="NCBI Taxonomy" id="3888"/>
    <lineage>
        <taxon>Eukaryota</taxon>
        <taxon>Viridiplantae</taxon>
        <taxon>Streptophyta</taxon>
        <taxon>Embryophyta</taxon>
        <taxon>Tracheophyta</taxon>
        <taxon>Spermatophyta</taxon>
        <taxon>Magnoliopsida</taxon>
        <taxon>eudicotyledons</taxon>
        <taxon>Gunneridae</taxon>
        <taxon>Pentapetalae</taxon>
        <taxon>rosids</taxon>
        <taxon>fabids</taxon>
        <taxon>Fabales</taxon>
        <taxon>Fabaceae</taxon>
        <taxon>Papilionoideae</taxon>
        <taxon>50 kb inversion clade</taxon>
        <taxon>NPAAA clade</taxon>
        <taxon>Hologalegina</taxon>
        <taxon>IRL clade</taxon>
        <taxon>Fabeae</taxon>
        <taxon>Lathyrus</taxon>
    </lineage>
</organism>
<dbReference type="AlphaFoldDB" id="A0A9D5B7R2"/>
<sequence length="71" mass="8568">MSQARPYQSECPSWEETDNYVEYDEEEEMILMTNSELKGLGKEEIWYLGVKAWLFEFDEIFRGICQARFEK</sequence>
<dbReference type="Gramene" id="Psat03G0615000-T1">
    <property type="protein sequence ID" value="KAI5432294.1"/>
    <property type="gene ID" value="KIW84_036150"/>
</dbReference>
<name>A0A9D5B7R2_PEA</name>
<proteinExistence type="predicted"/>
<keyword evidence="2" id="KW-1185">Reference proteome</keyword>